<dbReference type="Proteomes" id="UP000008075">
    <property type="component" value="Chromosome"/>
</dbReference>
<name>D3VI18_XENNA</name>
<protein>
    <submittedName>
        <fullName evidence="1">Uncharacterized protein</fullName>
    </submittedName>
</protein>
<sequence>MHTHKQMTPGLVQFDNVSYIDKEKINFGAIRQGKIEMFKRFLAAKKTAERKGKIMVKPL</sequence>
<dbReference type="EMBL" id="FN667742">
    <property type="protein sequence ID" value="CBJ88507.1"/>
    <property type="molecule type" value="Genomic_DNA"/>
</dbReference>
<keyword evidence="2" id="KW-1185">Reference proteome</keyword>
<dbReference type="STRING" id="406817.XNC1_0430"/>
<gene>
    <name evidence="1" type="ordered locus">XNC1_0430</name>
</gene>
<dbReference type="KEGG" id="xne:XNC1_0430"/>
<proteinExistence type="predicted"/>
<evidence type="ECO:0000313" key="2">
    <source>
        <dbReference type="Proteomes" id="UP000008075"/>
    </source>
</evidence>
<dbReference type="HOGENOM" id="CLU_2959890_0_0_6"/>
<evidence type="ECO:0000313" key="1">
    <source>
        <dbReference type="EMBL" id="CBJ88507.1"/>
    </source>
</evidence>
<organism evidence="1 2">
    <name type="scientific">Xenorhabdus nematophila (strain ATCC 19061 / DSM 3370 / CCUG 14189 / LMG 1036 / NCIMB 9965 / AN6)</name>
    <dbReference type="NCBI Taxonomy" id="406817"/>
    <lineage>
        <taxon>Bacteria</taxon>
        <taxon>Pseudomonadati</taxon>
        <taxon>Pseudomonadota</taxon>
        <taxon>Gammaproteobacteria</taxon>
        <taxon>Enterobacterales</taxon>
        <taxon>Morganellaceae</taxon>
        <taxon>Xenorhabdus</taxon>
    </lineage>
</organism>
<reference evidence="1 2" key="1">
    <citation type="journal article" date="2011" name="PLoS ONE">
        <title>The entomopathogenic bacterial endosymbionts xenorhabdus and photorhabdus: convergent lifestyles from divergent genomes.</title>
        <authorList>
            <person name="Chaston J.M."/>
            <person name="Suen G."/>
            <person name="Tucker S.L."/>
            <person name="Andersen A.W."/>
            <person name="Bhasin A."/>
            <person name="Bode E."/>
            <person name="Bode H.B."/>
            <person name="Brachmann A.O."/>
            <person name="Cowles C.E."/>
            <person name="Cowles K.N."/>
            <person name="Darby C."/>
            <person name="de Leon L."/>
            <person name="Drace K."/>
            <person name="Du Z."/>
            <person name="Givaudan A."/>
            <person name="Herbert Tran E.E."/>
            <person name="Jewell K.A."/>
            <person name="Knack J.J."/>
            <person name="Krasomil-Osterfeld K.C."/>
            <person name="Kukor R."/>
            <person name="Lanois A."/>
            <person name="Latreille P."/>
            <person name="Leimgruber N.K."/>
            <person name="Lipke C.M."/>
            <person name="Liu R."/>
            <person name="Lu X."/>
            <person name="Martens E.C."/>
            <person name="Marri P.R."/>
            <person name="Medigue C."/>
            <person name="Menard M.L."/>
            <person name="Miller N.M."/>
            <person name="Morales-Soto N."/>
            <person name="Norton S."/>
            <person name="Ogier J.C."/>
            <person name="Orchard S.S."/>
            <person name="Park D."/>
            <person name="Park Y."/>
            <person name="Qurollo B.A."/>
            <person name="Sugar D.R."/>
            <person name="Richards G.R."/>
            <person name="Rouy Z."/>
            <person name="Slominski B."/>
            <person name="Slominski K."/>
            <person name="Snyder H."/>
            <person name="Tjaden B.C."/>
            <person name="van der Hoeven R."/>
            <person name="Welch R.D."/>
            <person name="Wheeler C."/>
            <person name="Xiang B."/>
            <person name="Barbazuk B."/>
            <person name="Gaudriault S."/>
            <person name="Goodner B."/>
            <person name="Slater S.C."/>
            <person name="Forst S."/>
            <person name="Goldman B.S."/>
            <person name="Goodrich-Blair H."/>
        </authorList>
    </citation>
    <scope>NUCLEOTIDE SEQUENCE [LARGE SCALE GENOMIC DNA]</scope>
    <source>
        <strain evidence="2">ATCC 19061 / DSM 3370 / CCUG 14189 / LMG 1036 / NCIMB 9965 / AN6</strain>
    </source>
</reference>
<dbReference type="AlphaFoldDB" id="D3VI18"/>
<dbReference type="RefSeq" id="WP_010845281.1">
    <property type="nucleotide sequence ID" value="NC_014228.1"/>
</dbReference>
<accession>D3VI18</accession>
<dbReference type="GeneID" id="24902331"/>